<evidence type="ECO:0000256" key="1">
    <source>
        <dbReference type="SAM" id="Coils"/>
    </source>
</evidence>
<dbReference type="AlphaFoldDB" id="A0A182MA96"/>
<accession>A0A182MA96</accession>
<dbReference type="EnsemblMetazoa" id="ACUA013333-RA">
    <property type="protein sequence ID" value="ACUA013333-PA"/>
    <property type="gene ID" value="ACUA013333"/>
</dbReference>
<feature type="region of interest" description="Disordered" evidence="2">
    <location>
        <begin position="177"/>
        <end position="231"/>
    </location>
</feature>
<feature type="compositionally biased region" description="Polar residues" evidence="2">
    <location>
        <begin position="817"/>
        <end position="826"/>
    </location>
</feature>
<dbReference type="Proteomes" id="UP000075883">
    <property type="component" value="Unassembled WGS sequence"/>
</dbReference>
<evidence type="ECO:0000313" key="4">
    <source>
        <dbReference type="Proteomes" id="UP000075883"/>
    </source>
</evidence>
<evidence type="ECO:0000256" key="2">
    <source>
        <dbReference type="SAM" id="MobiDB-lite"/>
    </source>
</evidence>
<feature type="compositionally biased region" description="Basic and acidic residues" evidence="2">
    <location>
        <begin position="218"/>
        <end position="229"/>
    </location>
</feature>
<feature type="region of interest" description="Disordered" evidence="2">
    <location>
        <begin position="36"/>
        <end position="119"/>
    </location>
</feature>
<feature type="compositionally biased region" description="Basic and acidic residues" evidence="2">
    <location>
        <begin position="109"/>
        <end position="119"/>
    </location>
</feature>
<keyword evidence="1" id="KW-0175">Coiled coil</keyword>
<dbReference type="STRING" id="139723.A0A182MA96"/>
<feature type="coiled-coil region" evidence="1">
    <location>
        <begin position="543"/>
        <end position="584"/>
    </location>
</feature>
<feature type="compositionally biased region" description="Polar residues" evidence="2">
    <location>
        <begin position="395"/>
        <end position="409"/>
    </location>
</feature>
<proteinExistence type="predicted"/>
<feature type="compositionally biased region" description="Basic and acidic residues" evidence="2">
    <location>
        <begin position="746"/>
        <end position="768"/>
    </location>
</feature>
<feature type="compositionally biased region" description="Polar residues" evidence="2">
    <location>
        <begin position="49"/>
        <end position="60"/>
    </location>
</feature>
<sequence>MNSNYVKKCTELLQNIPAHRPAATNIAAAGVVVAHTEPSASVPPQQPQSKTDPNDNQASKKPSRRGRTTGGGFGGRQRPIWRHPGAAPVAGRGTRSPTHKFVRSCCSSRHPDTSHPARGRVDCRWEGQAGQHAPTHVPLTPTVGDTIADPIQEGRGDADNVNHSDEIGQTNVRTVEIPSTDEGGTGKGCNRPPEECQNSQPLSWSGILSKASPLPAVSERKEETSEQKPCEQIVLTESDPLPISTSPMRASLPMKSPHSGPLPSCGTIAIHYRANSLPNLGSVVPYDLRKTTPPPDETSEKISSSIEGNGKKHDGKPIFDDNLLATLTTCPVRASGLSPGAQATYDRTDQTDGTNCVQDSPECPNCQLLQRNWQDERHRHAQESAQLTEQINYLQCTSPPPHRQTNGRHYTSKKTKRPGDNDSTHMALVRALVDIDHIGRAGLLDKQDTCRKADGHAITLSNKKDQQPDLDDIQTSKTFHHVALHLYTHTRAREALSRKQLRVDALLEQRMGETIKARYHSMEQDITKLKLAVDEKNVELVLINDLKRNLKETQNKLKRMDQERSELEKRLLEAQLENKKLELFLDTQTFHLQKVKSELSNIHTLSVRQIEYLDEPSEALSLGDSTNARRHRHPSLHNYARAVQSSECDTTTSTNGIHASPIQSLLSLGTLSQDHPTVRRTGRSQSSSKSSRIALEAATKRKSHSHSVASTTFTMEESIPSLASDSDRDNAHGGRRNTSTSWCNDNGKHNECADHRQAPGINRADHDDNRIRHQATTASASDYNAGRRKLTAAKLTDDAVDDIVKWQRDDKEHHLASRSTVRSSCATDDGDKYGQREEWSRQHTVRHDDHHQFVAELDVSVHGPPLLAATLSWHIALPPDPG</sequence>
<reference evidence="3" key="2">
    <citation type="submission" date="2020-05" db="UniProtKB">
        <authorList>
            <consortium name="EnsemblMetazoa"/>
        </authorList>
    </citation>
    <scope>IDENTIFICATION</scope>
    <source>
        <strain evidence="3">A-37</strain>
    </source>
</reference>
<feature type="compositionally biased region" description="Low complexity" evidence="2">
    <location>
        <begin position="683"/>
        <end position="692"/>
    </location>
</feature>
<protein>
    <submittedName>
        <fullName evidence="3">Uncharacterized protein</fullName>
    </submittedName>
</protein>
<feature type="region of interest" description="Disordered" evidence="2">
    <location>
        <begin position="668"/>
        <end position="768"/>
    </location>
</feature>
<feature type="region of interest" description="Disordered" evidence="2">
    <location>
        <begin position="395"/>
        <end position="423"/>
    </location>
</feature>
<organism evidence="3 4">
    <name type="scientific">Anopheles culicifacies</name>
    <dbReference type="NCBI Taxonomy" id="139723"/>
    <lineage>
        <taxon>Eukaryota</taxon>
        <taxon>Metazoa</taxon>
        <taxon>Ecdysozoa</taxon>
        <taxon>Arthropoda</taxon>
        <taxon>Hexapoda</taxon>
        <taxon>Insecta</taxon>
        <taxon>Pterygota</taxon>
        <taxon>Neoptera</taxon>
        <taxon>Endopterygota</taxon>
        <taxon>Diptera</taxon>
        <taxon>Nematocera</taxon>
        <taxon>Culicoidea</taxon>
        <taxon>Culicidae</taxon>
        <taxon>Anophelinae</taxon>
        <taxon>Anopheles</taxon>
        <taxon>culicifacies species complex</taxon>
    </lineage>
</organism>
<dbReference type="VEuPathDB" id="VectorBase:ACUA013333"/>
<feature type="region of interest" description="Disordered" evidence="2">
    <location>
        <begin position="291"/>
        <end position="315"/>
    </location>
</feature>
<evidence type="ECO:0000313" key="3">
    <source>
        <dbReference type="EnsemblMetazoa" id="ACUA013333-PA"/>
    </source>
</evidence>
<dbReference type="EMBL" id="AXCM01004129">
    <property type="status" value="NOT_ANNOTATED_CDS"/>
    <property type="molecule type" value="Genomic_DNA"/>
</dbReference>
<name>A0A182MA96_9DIPT</name>
<feature type="region of interest" description="Disordered" evidence="2">
    <location>
        <begin position="811"/>
        <end position="833"/>
    </location>
</feature>
<reference evidence="4" key="1">
    <citation type="submission" date="2013-09" db="EMBL/GenBank/DDBJ databases">
        <title>The Genome Sequence of Anopheles culicifacies species A.</title>
        <authorList>
            <consortium name="The Broad Institute Genomics Platform"/>
            <person name="Neafsey D.E."/>
            <person name="Besansky N."/>
            <person name="Howell P."/>
            <person name="Walton C."/>
            <person name="Young S.K."/>
            <person name="Zeng Q."/>
            <person name="Gargeya S."/>
            <person name="Fitzgerald M."/>
            <person name="Haas B."/>
            <person name="Abouelleil A."/>
            <person name="Allen A.W."/>
            <person name="Alvarado L."/>
            <person name="Arachchi H.M."/>
            <person name="Berlin A.M."/>
            <person name="Chapman S.B."/>
            <person name="Gainer-Dewar J."/>
            <person name="Goldberg J."/>
            <person name="Griggs A."/>
            <person name="Gujja S."/>
            <person name="Hansen M."/>
            <person name="Howarth C."/>
            <person name="Imamovic A."/>
            <person name="Ireland A."/>
            <person name="Larimer J."/>
            <person name="McCowan C."/>
            <person name="Murphy C."/>
            <person name="Pearson M."/>
            <person name="Poon T.W."/>
            <person name="Priest M."/>
            <person name="Roberts A."/>
            <person name="Saif S."/>
            <person name="Shea T."/>
            <person name="Sisk P."/>
            <person name="Sykes S."/>
            <person name="Wortman J."/>
            <person name="Nusbaum C."/>
            <person name="Birren B."/>
        </authorList>
    </citation>
    <scope>NUCLEOTIDE SEQUENCE [LARGE SCALE GENOMIC DNA]</scope>
    <source>
        <strain evidence="4">A-37</strain>
    </source>
</reference>
<feature type="compositionally biased region" description="Polar residues" evidence="2">
    <location>
        <begin position="706"/>
        <end position="715"/>
    </location>
</feature>
<keyword evidence="4" id="KW-1185">Reference proteome</keyword>